<dbReference type="InterPro" id="IPR038770">
    <property type="entry name" value="Na+/solute_symporter_sf"/>
</dbReference>
<dbReference type="OrthoDB" id="386834at2157"/>
<proteinExistence type="predicted"/>
<accession>A0A4U5JH42</accession>
<organism evidence="1 2">
    <name type="scientific">Natronomonas salsuginis</name>
    <dbReference type="NCBI Taxonomy" id="2217661"/>
    <lineage>
        <taxon>Archaea</taxon>
        <taxon>Methanobacteriati</taxon>
        <taxon>Methanobacteriota</taxon>
        <taxon>Stenosarchaea group</taxon>
        <taxon>Halobacteria</taxon>
        <taxon>Halobacteriales</taxon>
        <taxon>Natronomonadaceae</taxon>
        <taxon>Natronomonas</taxon>
    </lineage>
</organism>
<evidence type="ECO:0000313" key="2">
    <source>
        <dbReference type="Proteomes" id="UP000308037"/>
    </source>
</evidence>
<keyword evidence="2" id="KW-1185">Reference proteome</keyword>
<dbReference type="AlphaFoldDB" id="A0A4U5JH42"/>
<dbReference type="EMBL" id="QKNX01000001">
    <property type="protein sequence ID" value="TKR27776.1"/>
    <property type="molecule type" value="Genomic_DNA"/>
</dbReference>
<evidence type="ECO:0000313" key="1">
    <source>
        <dbReference type="EMBL" id="TKR27776.1"/>
    </source>
</evidence>
<dbReference type="Proteomes" id="UP000308037">
    <property type="component" value="Unassembled WGS sequence"/>
</dbReference>
<dbReference type="RefSeq" id="WP_137275076.1">
    <property type="nucleotide sequence ID" value="NZ_QKNX01000001.1"/>
</dbReference>
<gene>
    <name evidence="1" type="ORF">DM868_01410</name>
</gene>
<sequence>MRVSDAIVAFIVGAAFGQTSHVRRIETLIALVRDIFAAVFCSAIGSQTDPRLVVSVVESVLSPVITVLEWTTSWVNSLLNADSEIEWTYLE</sequence>
<comment type="caution">
    <text evidence="1">The sequence shown here is derived from an EMBL/GenBank/DDBJ whole genome shotgun (WGS) entry which is preliminary data.</text>
</comment>
<dbReference type="Gene3D" id="1.20.1530.20">
    <property type="match status" value="1"/>
</dbReference>
<protein>
    <submittedName>
        <fullName evidence="1">Uncharacterized protein</fullName>
    </submittedName>
</protein>
<reference evidence="1 2" key="1">
    <citation type="submission" date="2019-04" db="EMBL/GenBank/DDBJ databases">
        <title>Natronomonas sp. F20-122 a newhaloarchaeon isolated from a saline saltern of Isla Bacuta, Huelva, Spain.</title>
        <authorList>
            <person name="Duran-Viseras A."/>
            <person name="Sanchez-Porro C."/>
            <person name="Ventosa A."/>
        </authorList>
    </citation>
    <scope>NUCLEOTIDE SEQUENCE [LARGE SCALE GENOMIC DNA]</scope>
    <source>
        <strain evidence="1 2">F20-122</strain>
    </source>
</reference>
<name>A0A4U5JH42_9EURY</name>